<protein>
    <submittedName>
        <fullName evidence="1">Uncharacterized protein</fullName>
    </submittedName>
</protein>
<reference evidence="2 3" key="2">
    <citation type="submission" date="2024-05" db="EMBL/GenBank/DDBJ databases">
        <authorList>
            <person name="Chen Y."/>
            <person name="Shah S."/>
            <person name="Dougan E. K."/>
            <person name="Thang M."/>
            <person name="Chan C."/>
        </authorList>
    </citation>
    <scope>NUCLEOTIDE SEQUENCE [LARGE SCALE GENOMIC DNA]</scope>
</reference>
<sequence>MLNPRVHLARLLCKQVRCGGVPPPIRMVAPASLHLQPKLPTPGGSCRSFSLWDGMGVWERADELMSKLANADGTINLVQRVAGFKLLLKAWKDFCCWVQPQQQDHAAFQELGQEVVAGLEKMFQTANNKLSGKMSALQAEIQPHMYELFVKLVIYQLVAGCSASQYRFVAGVPIIFCWKGVSILQSLSERMRNCEIPTEFRPVLQPMGDVDVDQLQQSAFSKVLQVAAADAKWQTLLTSDHPIIQDIRRLKEQWAPSAPSMATDLLGVGVVRRVLNVKDARHVASHAGDLYVHKYNNDGWLVRYEGVGDQVSFRCVDMSSGMAIGDAMEGDGCMVVSGGFWRSHFVSVGSVSETHHVIMEDWRQHTGFTGFSLTGSHAYFCPGHRHQVYSLDMETKCIRPLIGQVEVPGCSDSKRPSEQLLRNPTDTAVFSRRLFIADAGNQRVLCFDRKKNECQVVFEGMEPRHIAAYHSGLFVYDHGQHKIFHVTMDTWEVRHVLGTGISGILFDSEEGLPPLSTNLRTITSMTIYRDGKLAFLYEDDPIVREFWMPSPSTPTLLPVGTVCASHVKLFQQGQDDEKDALLPLQGPDLQPPLPTHFQPFSEGSMPMCLSETLPGDKNKFIFSFKLGRPTHGLGICLVTETSGPSNSKPVDCHMFSPIEWNAQTHVTTLSKMREQAQLDNQPFRKLWKKAIDAFHTVVMNADTAASLAKPFCLEDENYFKVEVERTYDADAHSFTWKLVKVYVKAESWMVRAESLDELTVGVAVPVRICLFAAIEDGCLEFLDEPRLTVFN</sequence>
<dbReference type="OrthoDB" id="10651552at2759"/>
<evidence type="ECO:0000313" key="2">
    <source>
        <dbReference type="EMBL" id="CAL4800581.1"/>
    </source>
</evidence>
<comment type="caution">
    <text evidence="1">The sequence shown here is derived from an EMBL/GenBank/DDBJ whole genome shotgun (WGS) entry which is preliminary data.</text>
</comment>
<dbReference type="EMBL" id="CAMXCT010005779">
    <property type="protein sequence ID" value="CAI4013269.1"/>
    <property type="molecule type" value="Genomic_DNA"/>
</dbReference>
<dbReference type="SUPFAM" id="SSF63825">
    <property type="entry name" value="YWTD domain"/>
    <property type="match status" value="1"/>
</dbReference>
<gene>
    <name evidence="1" type="ORF">C1SCF055_LOCUS38259</name>
</gene>
<reference evidence="1" key="1">
    <citation type="submission" date="2022-10" db="EMBL/GenBank/DDBJ databases">
        <authorList>
            <person name="Chen Y."/>
            <person name="Dougan E. K."/>
            <person name="Chan C."/>
            <person name="Rhodes N."/>
            <person name="Thang M."/>
        </authorList>
    </citation>
    <scope>NUCLEOTIDE SEQUENCE</scope>
</reference>
<keyword evidence="3" id="KW-1185">Reference proteome</keyword>
<evidence type="ECO:0000313" key="1">
    <source>
        <dbReference type="EMBL" id="CAI4013269.1"/>
    </source>
</evidence>
<evidence type="ECO:0000313" key="3">
    <source>
        <dbReference type="Proteomes" id="UP001152797"/>
    </source>
</evidence>
<name>A0A9P1DMV2_9DINO</name>
<accession>A0A9P1DMV2</accession>
<dbReference type="EMBL" id="CAMXCT030005779">
    <property type="protein sequence ID" value="CAL4800581.1"/>
    <property type="molecule type" value="Genomic_DNA"/>
</dbReference>
<proteinExistence type="predicted"/>
<dbReference type="Proteomes" id="UP001152797">
    <property type="component" value="Unassembled WGS sequence"/>
</dbReference>
<organism evidence="1">
    <name type="scientific">Cladocopium goreaui</name>
    <dbReference type="NCBI Taxonomy" id="2562237"/>
    <lineage>
        <taxon>Eukaryota</taxon>
        <taxon>Sar</taxon>
        <taxon>Alveolata</taxon>
        <taxon>Dinophyceae</taxon>
        <taxon>Suessiales</taxon>
        <taxon>Symbiodiniaceae</taxon>
        <taxon>Cladocopium</taxon>
    </lineage>
</organism>
<dbReference type="AlphaFoldDB" id="A0A9P1DMV2"/>
<dbReference type="EMBL" id="CAMXCT020005779">
    <property type="protein sequence ID" value="CAL1166644.1"/>
    <property type="molecule type" value="Genomic_DNA"/>
</dbReference>